<dbReference type="UniPathway" id="UPA00254">
    <property type="reaction ID" value="UER00364"/>
</dbReference>
<evidence type="ECO:0000256" key="2">
    <source>
        <dbReference type="ARBA" id="ARBA00022801"/>
    </source>
</evidence>
<evidence type="ECO:0000313" key="5">
    <source>
        <dbReference type="EMBL" id="ORV81621.1"/>
    </source>
</evidence>
<name>A0A1X1W504_MYCIR</name>
<keyword evidence="3" id="KW-0056">Arginine metabolism</keyword>
<protein>
    <recommendedName>
        <fullName evidence="3">Arginine deiminase</fullName>
        <shortName evidence="3">ADI</shortName>
        <ecNumber evidence="3">3.5.3.6</ecNumber>
    </recommendedName>
    <alternativeName>
        <fullName evidence="3">Arginine dihydrolase</fullName>
        <shortName evidence="3">AD</shortName>
    </alternativeName>
</protein>
<comment type="caution">
    <text evidence="5">The sequence shown here is derived from an EMBL/GenBank/DDBJ whole genome shotgun (WGS) entry which is preliminary data.</text>
</comment>
<dbReference type="AlphaFoldDB" id="A0A1X1W504"/>
<dbReference type="NCBIfam" id="NF002381">
    <property type="entry name" value="PRK01388.1"/>
    <property type="match status" value="1"/>
</dbReference>
<comment type="subcellular location">
    <subcellularLocation>
        <location evidence="3">Cytoplasm</location>
    </subcellularLocation>
</comment>
<organism evidence="5 6">
    <name type="scientific">Mycolicibacterium iranicum</name>
    <name type="common">Mycobacterium iranicum</name>
    <dbReference type="NCBI Taxonomy" id="912594"/>
    <lineage>
        <taxon>Bacteria</taxon>
        <taxon>Bacillati</taxon>
        <taxon>Actinomycetota</taxon>
        <taxon>Actinomycetes</taxon>
        <taxon>Mycobacteriales</taxon>
        <taxon>Mycobacteriaceae</taxon>
        <taxon>Mycolicibacterium</taxon>
    </lineage>
</organism>
<dbReference type="RefSeq" id="WP_085178269.1">
    <property type="nucleotide sequence ID" value="NZ_LQPC01000073.1"/>
</dbReference>
<comment type="pathway">
    <text evidence="3">Amino-acid degradation; L-arginine degradation via ADI pathway; carbamoyl phosphate from L-arginine: step 1/2.</text>
</comment>
<gene>
    <name evidence="3" type="primary">arcA</name>
    <name evidence="5" type="ORF">AWC12_28605</name>
</gene>
<keyword evidence="2 3" id="KW-0378">Hydrolase</keyword>
<feature type="active site" description="Amidino-cysteine intermediate" evidence="3 4">
    <location>
        <position position="392"/>
    </location>
</feature>
<evidence type="ECO:0000313" key="6">
    <source>
        <dbReference type="Proteomes" id="UP000193622"/>
    </source>
</evidence>
<dbReference type="PIRSF" id="PIRSF006356">
    <property type="entry name" value="Arg_deiminase"/>
    <property type="match status" value="1"/>
</dbReference>
<dbReference type="EC" id="3.5.3.6" evidence="3"/>
<dbReference type="Gene3D" id="1.10.3930.10">
    <property type="entry name" value="Arginine deiminase"/>
    <property type="match status" value="1"/>
</dbReference>
<dbReference type="HAMAP" id="MF_00242">
    <property type="entry name" value="Arg_deiminase"/>
    <property type="match status" value="1"/>
</dbReference>
<dbReference type="Gene3D" id="3.75.10.10">
    <property type="entry name" value="L-arginine/glycine Amidinotransferase, Chain A"/>
    <property type="match status" value="1"/>
</dbReference>
<evidence type="ECO:0000256" key="1">
    <source>
        <dbReference type="ARBA" id="ARBA00010206"/>
    </source>
</evidence>
<reference evidence="5 6" key="1">
    <citation type="submission" date="2016-01" db="EMBL/GenBank/DDBJ databases">
        <title>The new phylogeny of the genus Mycobacterium.</title>
        <authorList>
            <person name="Tarcisio F."/>
            <person name="Conor M."/>
            <person name="Antonella G."/>
            <person name="Elisabetta G."/>
            <person name="Giulia F.S."/>
            <person name="Sara T."/>
            <person name="Anna F."/>
            <person name="Clotilde B."/>
            <person name="Roberto B."/>
            <person name="Veronica D.S."/>
            <person name="Fabio R."/>
            <person name="Monica P."/>
            <person name="Olivier J."/>
            <person name="Enrico T."/>
            <person name="Nicola S."/>
        </authorList>
    </citation>
    <scope>NUCLEOTIDE SEQUENCE [LARGE SCALE GENOMIC DNA]</scope>
    <source>
        <strain evidence="5 6">DSM 45541</strain>
    </source>
</reference>
<dbReference type="GO" id="GO:0016990">
    <property type="term" value="F:arginine deiminase activity"/>
    <property type="evidence" value="ECO:0007669"/>
    <property type="project" value="UniProtKB-UniRule"/>
</dbReference>
<evidence type="ECO:0000256" key="3">
    <source>
        <dbReference type="HAMAP-Rule" id="MF_00242"/>
    </source>
</evidence>
<dbReference type="InterPro" id="IPR003876">
    <property type="entry name" value="Arg_deiminase"/>
</dbReference>
<comment type="catalytic activity">
    <reaction evidence="3">
        <text>L-arginine + H2O = L-citrulline + NH4(+)</text>
        <dbReference type="Rhea" id="RHEA:19597"/>
        <dbReference type="ChEBI" id="CHEBI:15377"/>
        <dbReference type="ChEBI" id="CHEBI:28938"/>
        <dbReference type="ChEBI" id="CHEBI:32682"/>
        <dbReference type="ChEBI" id="CHEBI:57743"/>
        <dbReference type="EC" id="3.5.3.6"/>
    </reaction>
</comment>
<dbReference type="NCBIfam" id="TIGR01078">
    <property type="entry name" value="arcA"/>
    <property type="match status" value="1"/>
</dbReference>
<sequence length="402" mass="43349">MTDAVLGCNSEVGTLRVVILHRPGPELQRLTPRNNDTLLFDGLPWVARAQQEHDAFAELLRSRGVEVLVLGDLLTEALAKSGAARMHGISAAVDSRRLGAPLAQELSAYLRTLDAPALARILMAGMTFDELPFGENELSLVRRMHHGGDFVIDPLPNLLFTRDSSFWIGPRVAITSLAMRARVRETSLTDLIYAHHPRFLGVRRAYESRSAPIEGGDVLLLAPGVVAVGVGERTTPAGAEALARSLFDDDLAHTVLAVPIAQERAQMHLDTVCTMVDKDAVVMYPNIQDSLTAFTIRRRAEGVTIDRAAPFVDAAADAMGIGKLRVIDTGLDPVTAEREQWDDGNNTLALAPGVVVAYERNTETNARLMDSGIEVLPISASELGTGRGGPRCMSCPAGRDPL</sequence>
<dbReference type="GO" id="GO:0005737">
    <property type="term" value="C:cytoplasm"/>
    <property type="evidence" value="ECO:0007669"/>
    <property type="project" value="UniProtKB-SubCell"/>
</dbReference>
<proteinExistence type="inferred from homology"/>
<comment type="similarity">
    <text evidence="1 3">Belongs to the arginine deiminase family.</text>
</comment>
<dbReference type="Pfam" id="PF02274">
    <property type="entry name" value="ADI"/>
    <property type="match status" value="1"/>
</dbReference>
<dbReference type="GO" id="GO:0019546">
    <property type="term" value="P:L-arginine deiminase pathway"/>
    <property type="evidence" value="ECO:0007669"/>
    <property type="project" value="UniProtKB-UniRule"/>
</dbReference>
<dbReference type="PRINTS" id="PR01466">
    <property type="entry name" value="ARGDEIMINASE"/>
</dbReference>
<dbReference type="PANTHER" id="PTHR47271:SF2">
    <property type="entry name" value="ARGININE DEIMINASE"/>
    <property type="match status" value="1"/>
</dbReference>
<dbReference type="SUPFAM" id="SSF55909">
    <property type="entry name" value="Pentein"/>
    <property type="match status" value="1"/>
</dbReference>
<dbReference type="EMBL" id="LQPC01000073">
    <property type="protein sequence ID" value="ORV81621.1"/>
    <property type="molecule type" value="Genomic_DNA"/>
</dbReference>
<accession>A0A1X1W504</accession>
<keyword evidence="3" id="KW-0963">Cytoplasm</keyword>
<dbReference type="Proteomes" id="UP000193622">
    <property type="component" value="Unassembled WGS sequence"/>
</dbReference>
<dbReference type="PANTHER" id="PTHR47271">
    <property type="entry name" value="ARGININE DEIMINASE"/>
    <property type="match status" value="1"/>
</dbReference>
<evidence type="ECO:0000256" key="4">
    <source>
        <dbReference type="PIRSR" id="PIRSR006356-1"/>
    </source>
</evidence>